<evidence type="ECO:0000256" key="5">
    <source>
        <dbReference type="ARBA" id="ARBA00022842"/>
    </source>
</evidence>
<dbReference type="GO" id="GO:0005634">
    <property type="term" value="C:nucleus"/>
    <property type="evidence" value="ECO:0007669"/>
    <property type="project" value="TreeGrafter"/>
</dbReference>
<dbReference type="PROSITE" id="PS00710">
    <property type="entry name" value="PGM_PMM"/>
    <property type="match status" value="1"/>
</dbReference>
<keyword evidence="4" id="KW-0479">Metal-binding</keyword>
<dbReference type="Pfam" id="PF02878">
    <property type="entry name" value="PGM_PMM_I"/>
    <property type="match status" value="1"/>
</dbReference>
<evidence type="ECO:0000259" key="8">
    <source>
        <dbReference type="Pfam" id="PF02879"/>
    </source>
</evidence>
<dbReference type="CDD" id="cd05799">
    <property type="entry name" value="PGM2"/>
    <property type="match status" value="1"/>
</dbReference>
<evidence type="ECO:0000313" key="11">
    <source>
        <dbReference type="Proteomes" id="UP000318571"/>
    </source>
</evidence>
<proteinExistence type="inferred from homology"/>
<keyword evidence="3" id="KW-0597">Phosphoprotein</keyword>
<evidence type="ECO:0000256" key="4">
    <source>
        <dbReference type="ARBA" id="ARBA00022723"/>
    </source>
</evidence>
<dbReference type="InterPro" id="IPR005846">
    <property type="entry name" value="A-D-PHexomutase_a/b/a-III"/>
</dbReference>
<dbReference type="Proteomes" id="UP000318571">
    <property type="component" value="Chromosome 10"/>
</dbReference>
<name>A0A553ND13_TIGCA</name>
<dbReference type="EMBL" id="VCGU01000458">
    <property type="protein sequence ID" value="TRY63327.1"/>
    <property type="molecule type" value="Genomic_DNA"/>
</dbReference>
<dbReference type="GO" id="GO:0000287">
    <property type="term" value="F:magnesium ion binding"/>
    <property type="evidence" value="ECO:0007669"/>
    <property type="project" value="InterPro"/>
</dbReference>
<dbReference type="InterPro" id="IPR016055">
    <property type="entry name" value="A-D-PHexomutase_a/b/a-I/II/III"/>
</dbReference>
<evidence type="ECO:0000256" key="6">
    <source>
        <dbReference type="ARBA" id="ARBA00023235"/>
    </source>
</evidence>
<dbReference type="GO" id="GO:0005975">
    <property type="term" value="P:carbohydrate metabolic process"/>
    <property type="evidence" value="ECO:0007669"/>
    <property type="project" value="InterPro"/>
</dbReference>
<evidence type="ECO:0000256" key="2">
    <source>
        <dbReference type="ARBA" id="ARBA00010231"/>
    </source>
</evidence>
<dbReference type="Pfam" id="PF02880">
    <property type="entry name" value="PGM_PMM_III"/>
    <property type="match status" value="1"/>
</dbReference>
<sequence>MHKDKIDTGDADLDQNLRNWFQWNKSGSKDAEAMWSLVNAGKIDEVKKAMKKRLVFGTAGIRGKMGVGFSYINDLVIIQTSQGLANYVLQANKSPDVAKTMGVVIGFDARHNSHRWARLTGGVFHRLGFTVYLFSSITPTPWVPFTVQSKKAAVGIMITASHNPKQDNGYKVYWSNGPQIRPPHDGNILESIQHHLVPAAGDESFDETYIQNYNDKSNPPVIDLLEVMSNEYYEVLNRGLMKRTNNEEYKESIVYTAMHGVGANFIDRALETAGFKALVHVKEQREPDPEFPTVVFPNPEEGKSALNLAVKTADVIGSIHILANDPDADRLAIAEKHNGQWRIFSGNEIGTLLGWFQFISHTTHNPDTNRANLYFIASTVSSKILRSIAREEGLSFEETLTGFKWMGNRADEIEKENPNLSESERKHVLLAYEEAIGFMCGTAVLDKDGISAGLRAAELIAFLGKRNQTLTDKLDALYTTYGYHFSEANYFVIEDFDLIHAHFDYLRNFQQKPNTYPSVLKTKEREYAVVSVRDLTTGYDSASPDLKSKLPASHESQMITFTLDNGTVLTIRLSGTEPKLKYYAEYCAKPSQTDRKAIETELYSIVQGFVDDFVDPKKNRLLLTA</sequence>
<evidence type="ECO:0000313" key="10">
    <source>
        <dbReference type="EMBL" id="TRY63327.1"/>
    </source>
</evidence>
<reference evidence="10 11" key="1">
    <citation type="journal article" date="2018" name="Nat. Ecol. Evol.">
        <title>Genomic signatures of mitonuclear coevolution across populations of Tigriopus californicus.</title>
        <authorList>
            <person name="Barreto F.S."/>
            <person name="Watson E.T."/>
            <person name="Lima T.G."/>
            <person name="Willett C.S."/>
            <person name="Edmands S."/>
            <person name="Li W."/>
            <person name="Burton R.S."/>
        </authorList>
    </citation>
    <scope>NUCLEOTIDE SEQUENCE [LARGE SCALE GENOMIC DNA]</scope>
    <source>
        <strain evidence="10 11">San Diego</strain>
    </source>
</reference>
<feature type="domain" description="Alpha-D-phosphohexomutase alpha/beta/alpha" evidence="9">
    <location>
        <begin position="370"/>
        <end position="481"/>
    </location>
</feature>
<comment type="cofactor">
    <cofactor evidence="1">
        <name>Mg(2+)</name>
        <dbReference type="ChEBI" id="CHEBI:18420"/>
    </cofactor>
</comment>
<dbReference type="GO" id="GO:0008973">
    <property type="term" value="F:phosphopentomutase activity"/>
    <property type="evidence" value="ECO:0007669"/>
    <property type="project" value="TreeGrafter"/>
</dbReference>
<feature type="domain" description="Alpha-D-phosphohexomutase alpha/beta/alpha" evidence="8">
    <location>
        <begin position="246"/>
        <end position="338"/>
    </location>
</feature>
<dbReference type="PANTHER" id="PTHR45745">
    <property type="entry name" value="PHOSPHOMANNOMUTASE 45A"/>
    <property type="match status" value="1"/>
</dbReference>
<dbReference type="InterPro" id="IPR005845">
    <property type="entry name" value="A-D-PHexomutase_a/b/a-II"/>
</dbReference>
<dbReference type="SUPFAM" id="SSF55957">
    <property type="entry name" value="Phosphoglucomutase, C-terminal domain"/>
    <property type="match status" value="1"/>
</dbReference>
<evidence type="ECO:0000256" key="3">
    <source>
        <dbReference type="ARBA" id="ARBA00022553"/>
    </source>
</evidence>
<evidence type="ECO:0000259" key="7">
    <source>
        <dbReference type="Pfam" id="PF02878"/>
    </source>
</evidence>
<dbReference type="InterPro" id="IPR005844">
    <property type="entry name" value="A-D-PHexomutase_a/b/a-I"/>
</dbReference>
<dbReference type="InterPro" id="IPR016066">
    <property type="entry name" value="A-D-PHexomutase_CS"/>
</dbReference>
<dbReference type="SUPFAM" id="SSF53738">
    <property type="entry name" value="Phosphoglucomutase, first 3 domains"/>
    <property type="match status" value="3"/>
</dbReference>
<dbReference type="OMA" id="GYCVDPE"/>
<dbReference type="InterPro" id="IPR036900">
    <property type="entry name" value="A-D-PHexomutase_C_sf"/>
</dbReference>
<keyword evidence="6" id="KW-0413">Isomerase</keyword>
<dbReference type="PANTHER" id="PTHR45745:SF1">
    <property type="entry name" value="PHOSPHOGLUCOMUTASE 2B-RELATED"/>
    <property type="match status" value="1"/>
</dbReference>
<organism evidence="10 11">
    <name type="scientific">Tigriopus californicus</name>
    <name type="common">Marine copepod</name>
    <dbReference type="NCBI Taxonomy" id="6832"/>
    <lineage>
        <taxon>Eukaryota</taxon>
        <taxon>Metazoa</taxon>
        <taxon>Ecdysozoa</taxon>
        <taxon>Arthropoda</taxon>
        <taxon>Crustacea</taxon>
        <taxon>Multicrustacea</taxon>
        <taxon>Hexanauplia</taxon>
        <taxon>Copepoda</taxon>
        <taxon>Harpacticoida</taxon>
        <taxon>Harpacticidae</taxon>
        <taxon>Tigriopus</taxon>
    </lineage>
</organism>
<keyword evidence="5" id="KW-0460">Magnesium</keyword>
<dbReference type="STRING" id="6832.A0A553ND13"/>
<dbReference type="Pfam" id="PF02879">
    <property type="entry name" value="PGM_PMM_II"/>
    <property type="match status" value="1"/>
</dbReference>
<gene>
    <name evidence="10" type="ORF">TCAL_08206</name>
</gene>
<keyword evidence="11" id="KW-1185">Reference proteome</keyword>
<evidence type="ECO:0000256" key="1">
    <source>
        <dbReference type="ARBA" id="ARBA00001946"/>
    </source>
</evidence>
<comment type="caution">
    <text evidence="10">The sequence shown here is derived from an EMBL/GenBank/DDBJ whole genome shotgun (WGS) entry which is preliminary data.</text>
</comment>
<feature type="domain" description="Alpha-D-phosphohexomutase alpha/beta/alpha" evidence="7">
    <location>
        <begin position="54"/>
        <end position="193"/>
    </location>
</feature>
<dbReference type="OrthoDB" id="8300170at2759"/>
<dbReference type="Gene3D" id="3.40.120.10">
    <property type="entry name" value="Alpha-D-Glucose-1,6-Bisphosphate, subunit A, domain 3"/>
    <property type="match status" value="3"/>
</dbReference>
<evidence type="ECO:0000259" key="9">
    <source>
        <dbReference type="Pfam" id="PF02880"/>
    </source>
</evidence>
<protein>
    <recommendedName>
        <fullName evidence="12">Phosphoglucomutase-2</fullName>
    </recommendedName>
</protein>
<evidence type="ECO:0008006" key="12">
    <source>
        <dbReference type="Google" id="ProtNLM"/>
    </source>
</evidence>
<accession>A0A553ND13</accession>
<comment type="similarity">
    <text evidence="2">Belongs to the phosphohexose mutase family.</text>
</comment>
<dbReference type="GO" id="GO:0006166">
    <property type="term" value="P:purine ribonucleoside salvage"/>
    <property type="evidence" value="ECO:0007669"/>
    <property type="project" value="TreeGrafter"/>
</dbReference>
<dbReference type="AlphaFoldDB" id="A0A553ND13"/>